<evidence type="ECO:0000256" key="5">
    <source>
        <dbReference type="ARBA" id="ARBA00022553"/>
    </source>
</evidence>
<evidence type="ECO:0000256" key="12">
    <source>
        <dbReference type="SAM" id="Phobius"/>
    </source>
</evidence>
<evidence type="ECO:0000256" key="4">
    <source>
        <dbReference type="ARBA" id="ARBA00022475"/>
    </source>
</evidence>
<dbReference type="EMBL" id="QPJY01000013">
    <property type="protein sequence ID" value="RCX24977.1"/>
    <property type="molecule type" value="Genomic_DNA"/>
</dbReference>
<evidence type="ECO:0000256" key="6">
    <source>
        <dbReference type="ARBA" id="ARBA00022679"/>
    </source>
</evidence>
<dbReference type="RefSeq" id="WP_114281036.1">
    <property type="nucleotide sequence ID" value="NZ_QPJY01000013.1"/>
</dbReference>
<feature type="transmembrane region" description="Helical" evidence="12">
    <location>
        <begin position="133"/>
        <end position="152"/>
    </location>
</feature>
<dbReference type="FunFam" id="3.30.565.10:FF:000006">
    <property type="entry name" value="Sensor histidine kinase WalK"/>
    <property type="match status" value="1"/>
</dbReference>
<dbReference type="CDD" id="cd16922">
    <property type="entry name" value="HATPase_EvgS-ArcB-TorS-like"/>
    <property type="match status" value="1"/>
</dbReference>
<accession>A0A369BX34</accession>
<dbReference type="InterPro" id="IPR036097">
    <property type="entry name" value="HisK_dim/P_sf"/>
</dbReference>
<dbReference type="PANTHER" id="PTHR43047:SF63">
    <property type="entry name" value="HISTIDINE KINASE"/>
    <property type="match status" value="1"/>
</dbReference>
<dbReference type="EC" id="2.7.13.3" evidence="3"/>
<dbReference type="PANTHER" id="PTHR43047">
    <property type="entry name" value="TWO-COMPONENT HISTIDINE PROTEIN KINASE"/>
    <property type="match status" value="1"/>
</dbReference>
<evidence type="ECO:0000256" key="9">
    <source>
        <dbReference type="ARBA" id="ARBA00022989"/>
    </source>
</evidence>
<comment type="catalytic activity">
    <reaction evidence="1">
        <text>ATP + protein L-histidine = ADP + protein N-phospho-L-histidine.</text>
        <dbReference type="EC" id="2.7.13.3"/>
    </reaction>
</comment>
<organism evidence="14 15">
    <name type="scientific">Thioalbus denitrificans</name>
    <dbReference type="NCBI Taxonomy" id="547122"/>
    <lineage>
        <taxon>Bacteria</taxon>
        <taxon>Pseudomonadati</taxon>
        <taxon>Pseudomonadota</taxon>
        <taxon>Gammaproteobacteria</taxon>
        <taxon>Chromatiales</taxon>
        <taxon>Ectothiorhodospiraceae</taxon>
        <taxon>Thioalbus</taxon>
    </lineage>
</organism>
<evidence type="ECO:0000256" key="8">
    <source>
        <dbReference type="ARBA" id="ARBA00022777"/>
    </source>
</evidence>
<dbReference type="PRINTS" id="PR00344">
    <property type="entry name" value="BCTRLSENSOR"/>
</dbReference>
<feature type="transmembrane region" description="Helical" evidence="12">
    <location>
        <begin position="37"/>
        <end position="56"/>
    </location>
</feature>
<dbReference type="SUPFAM" id="SSF55874">
    <property type="entry name" value="ATPase domain of HSP90 chaperone/DNA topoisomerase II/histidine kinase"/>
    <property type="match status" value="1"/>
</dbReference>
<dbReference type="GO" id="GO:0005886">
    <property type="term" value="C:plasma membrane"/>
    <property type="evidence" value="ECO:0007669"/>
    <property type="project" value="UniProtKB-SubCell"/>
</dbReference>
<evidence type="ECO:0000259" key="13">
    <source>
        <dbReference type="PROSITE" id="PS50109"/>
    </source>
</evidence>
<dbReference type="InterPro" id="IPR003661">
    <property type="entry name" value="HisK_dim/P_dom"/>
</dbReference>
<keyword evidence="7 12" id="KW-0812">Transmembrane</keyword>
<comment type="caution">
    <text evidence="14">The sequence shown here is derived from an EMBL/GenBank/DDBJ whole genome shotgun (WGS) entry which is preliminary data.</text>
</comment>
<dbReference type="InterPro" id="IPR005467">
    <property type="entry name" value="His_kinase_dom"/>
</dbReference>
<feature type="domain" description="Histidine kinase" evidence="13">
    <location>
        <begin position="234"/>
        <end position="454"/>
    </location>
</feature>
<dbReference type="GO" id="GO:0000155">
    <property type="term" value="F:phosphorelay sensor kinase activity"/>
    <property type="evidence" value="ECO:0007669"/>
    <property type="project" value="InterPro"/>
</dbReference>
<keyword evidence="8 14" id="KW-0418">Kinase</keyword>
<feature type="transmembrane region" description="Helical" evidence="12">
    <location>
        <begin position="99"/>
        <end position="121"/>
    </location>
</feature>
<keyword evidence="15" id="KW-1185">Reference proteome</keyword>
<dbReference type="Pfam" id="PF00512">
    <property type="entry name" value="HisKA"/>
    <property type="match status" value="1"/>
</dbReference>
<dbReference type="CDD" id="cd00082">
    <property type="entry name" value="HisKA"/>
    <property type="match status" value="1"/>
</dbReference>
<dbReference type="Gene3D" id="1.10.287.130">
    <property type="match status" value="1"/>
</dbReference>
<keyword evidence="9 12" id="KW-1133">Transmembrane helix</keyword>
<sequence length="456" mass="49206">MGVFTGLLHNATLLISLAMLHSLVLSRLPVDTPTRRLVSGLLFGTAAVLGMTQSVQLLPGVVFDGRSVVLSMAGLFGGPTVAAITTVMSVAYRILLGGAGMSVGTGVIITSAAIGVLGHILRSRGRLELGPASLFLIGIIVHLGVLAWMLALPEPIRWQVLKAISLPMMLTFPLATLLFGALLLLVENSNRSIAALRDAHENLERQVEERTAELARANEHLLELDRLKSLFIASMSHELRTPLNSIIGFTGMMLQEIPGPINARQRDYLERVSGSGRHLLGLISDVIDIAKIEAGKAQPYVERFDLGDLVVEAAEQIRPEAERKGLELTIDAPGDVVIASDRRRLMQCLLNYLGNAMKYTQHGGITIRAQAPAEGGEIEIAVTDSGVGIDPGDQPRLFQQFSRVDSEITRRTHGTGLGLYLTRKLATDVLGGRVSVESRPGEGSTFRLHLPRELKT</sequence>
<dbReference type="PROSITE" id="PS50109">
    <property type="entry name" value="HIS_KIN"/>
    <property type="match status" value="1"/>
</dbReference>
<dbReference type="AlphaFoldDB" id="A0A369BX34"/>
<evidence type="ECO:0000256" key="10">
    <source>
        <dbReference type="ARBA" id="ARBA00023136"/>
    </source>
</evidence>
<dbReference type="InterPro" id="IPR004358">
    <property type="entry name" value="Sig_transdc_His_kin-like_C"/>
</dbReference>
<feature type="coiled-coil region" evidence="11">
    <location>
        <begin position="186"/>
        <end position="220"/>
    </location>
</feature>
<protein>
    <recommendedName>
        <fullName evidence="3">histidine kinase</fullName>
        <ecNumber evidence="3">2.7.13.3</ecNumber>
    </recommendedName>
</protein>
<dbReference type="GO" id="GO:0071555">
    <property type="term" value="P:cell wall organization"/>
    <property type="evidence" value="ECO:0007669"/>
    <property type="project" value="InterPro"/>
</dbReference>
<dbReference type="Gene3D" id="3.30.565.10">
    <property type="entry name" value="Histidine kinase-like ATPase, C-terminal domain"/>
    <property type="match status" value="1"/>
</dbReference>
<evidence type="ECO:0000256" key="1">
    <source>
        <dbReference type="ARBA" id="ARBA00000085"/>
    </source>
</evidence>
<evidence type="ECO:0000256" key="7">
    <source>
        <dbReference type="ARBA" id="ARBA00022692"/>
    </source>
</evidence>
<dbReference type="SMART" id="SM00388">
    <property type="entry name" value="HisKA"/>
    <property type="match status" value="1"/>
</dbReference>
<gene>
    <name evidence="14" type="ORF">DFQ59_11373</name>
</gene>
<keyword evidence="5" id="KW-0597">Phosphoprotein</keyword>
<dbReference type="SMART" id="SM00387">
    <property type="entry name" value="HATPase_c"/>
    <property type="match status" value="1"/>
</dbReference>
<evidence type="ECO:0000256" key="11">
    <source>
        <dbReference type="SAM" id="Coils"/>
    </source>
</evidence>
<feature type="transmembrane region" description="Helical" evidence="12">
    <location>
        <begin position="6"/>
        <end position="25"/>
    </location>
</feature>
<keyword evidence="10 12" id="KW-0472">Membrane</keyword>
<dbReference type="InterPro" id="IPR036890">
    <property type="entry name" value="HATPase_C_sf"/>
</dbReference>
<reference evidence="14 15" key="1">
    <citation type="submission" date="2018-07" db="EMBL/GenBank/DDBJ databases">
        <title>Genomic Encyclopedia of Type Strains, Phase IV (KMG-IV): sequencing the most valuable type-strain genomes for metagenomic binning, comparative biology and taxonomic classification.</title>
        <authorList>
            <person name="Goeker M."/>
        </authorList>
    </citation>
    <scope>NUCLEOTIDE SEQUENCE [LARGE SCALE GENOMIC DNA]</scope>
    <source>
        <strain evidence="14 15">DSM 26407</strain>
    </source>
</reference>
<evidence type="ECO:0000313" key="14">
    <source>
        <dbReference type="EMBL" id="RCX24977.1"/>
    </source>
</evidence>
<evidence type="ECO:0000256" key="2">
    <source>
        <dbReference type="ARBA" id="ARBA00004651"/>
    </source>
</evidence>
<name>A0A369BX34_9GAMM</name>
<proteinExistence type="predicted"/>
<keyword evidence="6" id="KW-0808">Transferase</keyword>
<keyword evidence="11" id="KW-0175">Coiled coil</keyword>
<evidence type="ECO:0000256" key="3">
    <source>
        <dbReference type="ARBA" id="ARBA00012438"/>
    </source>
</evidence>
<dbReference type="Pfam" id="PF02518">
    <property type="entry name" value="HATPase_c"/>
    <property type="match status" value="1"/>
</dbReference>
<dbReference type="InterPro" id="IPR011620">
    <property type="entry name" value="Sig_transdc_His_kinase_LytS_TM"/>
</dbReference>
<evidence type="ECO:0000313" key="15">
    <source>
        <dbReference type="Proteomes" id="UP000252707"/>
    </source>
</evidence>
<keyword evidence="4" id="KW-1003">Cell membrane</keyword>
<dbReference type="OrthoDB" id="5555106at2"/>
<feature type="transmembrane region" description="Helical" evidence="12">
    <location>
        <begin position="68"/>
        <end position="92"/>
    </location>
</feature>
<feature type="transmembrane region" description="Helical" evidence="12">
    <location>
        <begin position="164"/>
        <end position="186"/>
    </location>
</feature>
<dbReference type="SUPFAM" id="SSF47384">
    <property type="entry name" value="Homodimeric domain of signal transducing histidine kinase"/>
    <property type="match status" value="1"/>
</dbReference>
<dbReference type="InterPro" id="IPR003594">
    <property type="entry name" value="HATPase_dom"/>
</dbReference>
<dbReference type="Pfam" id="PF07694">
    <property type="entry name" value="5TM-5TMR_LYT"/>
    <property type="match status" value="1"/>
</dbReference>
<dbReference type="GO" id="GO:0009927">
    <property type="term" value="F:histidine phosphotransfer kinase activity"/>
    <property type="evidence" value="ECO:0007669"/>
    <property type="project" value="TreeGrafter"/>
</dbReference>
<comment type="subcellular location">
    <subcellularLocation>
        <location evidence="2">Cell membrane</location>
        <topology evidence="2">Multi-pass membrane protein</topology>
    </subcellularLocation>
</comment>
<dbReference type="Proteomes" id="UP000252707">
    <property type="component" value="Unassembled WGS sequence"/>
</dbReference>